<sequence length="182" mass="20633">MCISDNFAAIGYQRFAIVGISYLLAINEFPTEYVPTVFDNHACNIVIDGTDYSLTLWDTAGQEDYERLRPLSYPNTACFLICYSISSRTSYDNILSKWWPEVRNHLPGAPIVLVGTKSDLRVPGSEKFVTTAEGKKMKHKIKAYALVECSAKRKENLHEVFEEAVRAAEKRPHVHQRSCTIL</sequence>
<dbReference type="SMART" id="SM00173">
    <property type="entry name" value="RAS"/>
    <property type="match status" value="1"/>
</dbReference>
<evidence type="ECO:0000256" key="8">
    <source>
        <dbReference type="ARBA" id="ARBA00023288"/>
    </source>
</evidence>
<dbReference type="STRING" id="74873.A0A084VC80"/>
<dbReference type="SUPFAM" id="SSF52540">
    <property type="entry name" value="P-loop containing nucleoside triphosphate hydrolases"/>
    <property type="match status" value="1"/>
</dbReference>
<dbReference type="PANTHER" id="PTHR24072">
    <property type="entry name" value="RHO FAMILY GTPASE"/>
    <property type="match status" value="1"/>
</dbReference>
<comment type="similarity">
    <text evidence="2">Belongs to the small GTPase superfamily. Rho family.</text>
</comment>
<dbReference type="SMART" id="SM00175">
    <property type="entry name" value="RAB"/>
    <property type="match status" value="1"/>
</dbReference>
<dbReference type="GO" id="GO:0022412">
    <property type="term" value="P:cellular process involved in reproduction in multicellular organism"/>
    <property type="evidence" value="ECO:0007669"/>
    <property type="project" value="UniProtKB-ARBA"/>
</dbReference>
<dbReference type="GO" id="GO:0003924">
    <property type="term" value="F:GTPase activity"/>
    <property type="evidence" value="ECO:0007669"/>
    <property type="project" value="InterPro"/>
</dbReference>
<evidence type="ECO:0000256" key="7">
    <source>
        <dbReference type="ARBA" id="ARBA00023136"/>
    </source>
</evidence>
<accession>A0A084VC80</accession>
<dbReference type="AlphaFoldDB" id="A0A084VC80"/>
<gene>
    <name evidence="10" type="ORF">ZHAS_00002421</name>
</gene>
<evidence type="ECO:0000256" key="5">
    <source>
        <dbReference type="ARBA" id="ARBA00022741"/>
    </source>
</evidence>
<evidence type="ECO:0000256" key="1">
    <source>
        <dbReference type="ARBA" id="ARBA00004342"/>
    </source>
</evidence>
<dbReference type="Proteomes" id="UP000030765">
    <property type="component" value="Unassembled WGS sequence"/>
</dbReference>
<dbReference type="EMBL" id="KE524586">
    <property type="protein sequence ID" value="KFB35574.1"/>
    <property type="molecule type" value="Genomic_DNA"/>
</dbReference>
<keyword evidence="8" id="KW-0449">Lipoprotein</keyword>
<dbReference type="InterPro" id="IPR027417">
    <property type="entry name" value="P-loop_NTPase"/>
</dbReference>
<dbReference type="VEuPathDB" id="VectorBase:ASIC002421"/>
<dbReference type="GO" id="GO:0005886">
    <property type="term" value="C:plasma membrane"/>
    <property type="evidence" value="ECO:0007669"/>
    <property type="project" value="UniProtKB-SubCell"/>
</dbReference>
<dbReference type="PRINTS" id="PR00449">
    <property type="entry name" value="RASTRNSFRMNG"/>
</dbReference>
<dbReference type="OrthoDB" id="8830751at2759"/>
<dbReference type="PROSITE" id="PS51419">
    <property type="entry name" value="RAB"/>
    <property type="match status" value="1"/>
</dbReference>
<dbReference type="OMA" id="YPFTDVF"/>
<evidence type="ECO:0000313" key="12">
    <source>
        <dbReference type="Proteomes" id="UP000030765"/>
    </source>
</evidence>
<dbReference type="InterPro" id="IPR003578">
    <property type="entry name" value="Small_GTPase_Rho"/>
</dbReference>
<comment type="subcellular location">
    <subcellularLocation>
        <location evidence="1">Cell membrane</location>
        <topology evidence="1">Lipid-anchor</topology>
        <orientation evidence="1">Cytoplasmic side</orientation>
    </subcellularLocation>
</comment>
<evidence type="ECO:0000313" key="10">
    <source>
        <dbReference type="EMBL" id="KFB35574.1"/>
    </source>
</evidence>
<keyword evidence="9" id="KW-0636">Prenylation</keyword>
<dbReference type="NCBIfam" id="TIGR00231">
    <property type="entry name" value="small_GTP"/>
    <property type="match status" value="1"/>
</dbReference>
<keyword evidence="6" id="KW-0342">GTP-binding</keyword>
<dbReference type="EMBL" id="ATLV01010545">
    <property type="status" value="NOT_ANNOTATED_CDS"/>
    <property type="molecule type" value="Genomic_DNA"/>
</dbReference>
<dbReference type="CDD" id="cd00157">
    <property type="entry name" value="Rho"/>
    <property type="match status" value="1"/>
</dbReference>
<evidence type="ECO:0000256" key="3">
    <source>
        <dbReference type="ARBA" id="ARBA00022475"/>
    </source>
</evidence>
<evidence type="ECO:0000256" key="6">
    <source>
        <dbReference type="ARBA" id="ARBA00023134"/>
    </source>
</evidence>
<reference evidence="11" key="2">
    <citation type="submission" date="2020-05" db="UniProtKB">
        <authorList>
            <consortium name="EnsemblMetazoa"/>
        </authorList>
    </citation>
    <scope>IDENTIFICATION</scope>
</reference>
<keyword evidence="7" id="KW-0472">Membrane</keyword>
<protein>
    <submittedName>
        <fullName evidence="10">AGAP003092-PA-like protein</fullName>
    </submittedName>
</protein>
<dbReference type="PROSITE" id="PS51421">
    <property type="entry name" value="RAS"/>
    <property type="match status" value="1"/>
</dbReference>
<evidence type="ECO:0000256" key="4">
    <source>
        <dbReference type="ARBA" id="ARBA00022481"/>
    </source>
</evidence>
<evidence type="ECO:0000313" key="11">
    <source>
        <dbReference type="EnsemblMetazoa" id="ASIC002421-PA"/>
    </source>
</evidence>
<dbReference type="EnsemblMetazoa" id="ASIC002421-RA">
    <property type="protein sequence ID" value="ASIC002421-PA"/>
    <property type="gene ID" value="ASIC002421"/>
</dbReference>
<keyword evidence="3" id="KW-1003">Cell membrane</keyword>
<dbReference type="GO" id="GO:0007264">
    <property type="term" value="P:small GTPase-mediated signal transduction"/>
    <property type="evidence" value="ECO:0007669"/>
    <property type="project" value="InterPro"/>
</dbReference>
<dbReference type="GO" id="GO:0005525">
    <property type="term" value="F:GTP binding"/>
    <property type="evidence" value="ECO:0007669"/>
    <property type="project" value="UniProtKB-KW"/>
</dbReference>
<dbReference type="GO" id="GO:0003006">
    <property type="term" value="P:developmental process involved in reproduction"/>
    <property type="evidence" value="ECO:0007669"/>
    <property type="project" value="UniProtKB-ARBA"/>
</dbReference>
<dbReference type="GO" id="GO:0035099">
    <property type="term" value="P:hemocyte migration"/>
    <property type="evidence" value="ECO:0007669"/>
    <property type="project" value="UniProtKB-ARBA"/>
</dbReference>
<keyword evidence="12" id="KW-1185">Reference proteome</keyword>
<organism evidence="10">
    <name type="scientific">Anopheles sinensis</name>
    <name type="common">Mosquito</name>
    <dbReference type="NCBI Taxonomy" id="74873"/>
    <lineage>
        <taxon>Eukaryota</taxon>
        <taxon>Metazoa</taxon>
        <taxon>Ecdysozoa</taxon>
        <taxon>Arthropoda</taxon>
        <taxon>Hexapoda</taxon>
        <taxon>Insecta</taxon>
        <taxon>Pterygota</taxon>
        <taxon>Neoptera</taxon>
        <taxon>Endopterygota</taxon>
        <taxon>Diptera</taxon>
        <taxon>Nematocera</taxon>
        <taxon>Culicoidea</taxon>
        <taxon>Culicidae</taxon>
        <taxon>Anophelinae</taxon>
        <taxon>Anopheles</taxon>
    </lineage>
</organism>
<keyword evidence="4" id="KW-0488">Methylation</keyword>
<dbReference type="InterPro" id="IPR001806">
    <property type="entry name" value="Small_GTPase"/>
</dbReference>
<evidence type="ECO:0000256" key="9">
    <source>
        <dbReference type="ARBA" id="ARBA00023289"/>
    </source>
</evidence>
<dbReference type="VEuPathDB" id="VectorBase:ASIS007835"/>
<dbReference type="EMBL" id="ATLV01010546">
    <property type="status" value="NOT_ANNOTATED_CDS"/>
    <property type="molecule type" value="Genomic_DNA"/>
</dbReference>
<evidence type="ECO:0000256" key="2">
    <source>
        <dbReference type="ARBA" id="ARBA00010142"/>
    </source>
</evidence>
<dbReference type="GO" id="GO:0035006">
    <property type="term" value="P:melanization defense response"/>
    <property type="evidence" value="ECO:0007669"/>
    <property type="project" value="UniProtKB-ARBA"/>
</dbReference>
<dbReference type="Pfam" id="PF00071">
    <property type="entry name" value="Ras"/>
    <property type="match status" value="1"/>
</dbReference>
<dbReference type="FunFam" id="3.40.50.300:FF:000983">
    <property type="entry name" value="Rho family GTPase"/>
    <property type="match status" value="1"/>
</dbReference>
<dbReference type="SMART" id="SM00174">
    <property type="entry name" value="RHO"/>
    <property type="match status" value="1"/>
</dbReference>
<name>A0A084VC80_ANOSI</name>
<dbReference type="PROSITE" id="PS51420">
    <property type="entry name" value="RHO"/>
    <property type="match status" value="1"/>
</dbReference>
<dbReference type="InterPro" id="IPR005225">
    <property type="entry name" value="Small_GTP-bd"/>
</dbReference>
<dbReference type="GO" id="GO:0001667">
    <property type="term" value="P:ameboidal-type cell migration"/>
    <property type="evidence" value="ECO:0007669"/>
    <property type="project" value="UniProtKB-ARBA"/>
</dbReference>
<dbReference type="Gene3D" id="3.40.50.300">
    <property type="entry name" value="P-loop containing nucleotide triphosphate hydrolases"/>
    <property type="match status" value="1"/>
</dbReference>
<reference evidence="10 12" key="1">
    <citation type="journal article" date="2014" name="BMC Genomics">
        <title>Genome sequence of Anopheles sinensis provides insight into genetics basis of mosquito competence for malaria parasites.</title>
        <authorList>
            <person name="Zhou D."/>
            <person name="Zhang D."/>
            <person name="Ding G."/>
            <person name="Shi L."/>
            <person name="Hou Q."/>
            <person name="Ye Y."/>
            <person name="Xu Y."/>
            <person name="Zhou H."/>
            <person name="Xiong C."/>
            <person name="Li S."/>
            <person name="Yu J."/>
            <person name="Hong S."/>
            <person name="Yu X."/>
            <person name="Zou P."/>
            <person name="Chen C."/>
            <person name="Chang X."/>
            <person name="Wang W."/>
            <person name="Lv Y."/>
            <person name="Sun Y."/>
            <person name="Ma L."/>
            <person name="Shen B."/>
            <person name="Zhu C."/>
        </authorList>
    </citation>
    <scope>NUCLEOTIDE SEQUENCE [LARGE SCALE GENOMIC DNA]</scope>
</reference>
<proteinExistence type="inferred from homology"/>
<keyword evidence="5" id="KW-0547">Nucleotide-binding</keyword>